<reference evidence="3 4" key="1">
    <citation type="submission" date="2018-05" db="EMBL/GenBank/DDBJ databases">
        <title>Brumimicrobium oceani sp. nov., isolated from coastal sediment.</title>
        <authorList>
            <person name="Kou Y."/>
        </authorList>
    </citation>
    <scope>NUCLEOTIDE SEQUENCE [LARGE SCALE GENOMIC DNA]</scope>
    <source>
        <strain evidence="3 4">C305</strain>
    </source>
</reference>
<dbReference type="OrthoDB" id="9808622at2"/>
<name>A0A2U2XGX1_9FLAO</name>
<sequence>MSENITKEEIIEQFKGNKILKYSTFVVGGIAVVVLAVLAYQNFVSGPKEKASEAEIANGIMYLENDSTRLATEEFEFLVSEYDGYKGGEVSQYALGNLYFEQGNYEAALNELKGVDIDDTYLMTLAIGTQGDCYSELGDYKNAVKMYVKAAERETNDVTTPMFYFKAGINAEEAGDFSKAAEYYKVIKSDYLSFASQKGIDKFITRAENSVIE</sequence>
<keyword evidence="1" id="KW-0802">TPR repeat</keyword>
<dbReference type="SMART" id="SM00028">
    <property type="entry name" value="TPR"/>
    <property type="match status" value="2"/>
</dbReference>
<dbReference type="PROSITE" id="PS50005">
    <property type="entry name" value="TPR"/>
    <property type="match status" value="1"/>
</dbReference>
<dbReference type="Pfam" id="PF13174">
    <property type="entry name" value="TPR_6"/>
    <property type="match status" value="1"/>
</dbReference>
<dbReference type="InterPro" id="IPR019734">
    <property type="entry name" value="TPR_rpt"/>
</dbReference>
<evidence type="ECO:0000313" key="4">
    <source>
        <dbReference type="Proteomes" id="UP000245370"/>
    </source>
</evidence>
<feature type="transmembrane region" description="Helical" evidence="2">
    <location>
        <begin position="20"/>
        <end position="40"/>
    </location>
</feature>
<keyword evidence="4" id="KW-1185">Reference proteome</keyword>
<dbReference type="AlphaFoldDB" id="A0A2U2XGX1"/>
<evidence type="ECO:0000256" key="2">
    <source>
        <dbReference type="SAM" id="Phobius"/>
    </source>
</evidence>
<keyword evidence="2" id="KW-0472">Membrane</keyword>
<evidence type="ECO:0000256" key="1">
    <source>
        <dbReference type="PROSITE-ProRule" id="PRU00339"/>
    </source>
</evidence>
<evidence type="ECO:0000313" key="3">
    <source>
        <dbReference type="EMBL" id="PWH87035.1"/>
    </source>
</evidence>
<dbReference type="EMBL" id="QFRJ01000001">
    <property type="protein sequence ID" value="PWH87035.1"/>
    <property type="molecule type" value="Genomic_DNA"/>
</dbReference>
<reference evidence="3 4" key="2">
    <citation type="submission" date="2018-05" db="EMBL/GenBank/DDBJ databases">
        <authorList>
            <person name="Lanie J.A."/>
            <person name="Ng W.-L."/>
            <person name="Kazmierczak K.M."/>
            <person name="Andrzejewski T.M."/>
            <person name="Davidsen T.M."/>
            <person name="Wayne K.J."/>
            <person name="Tettelin H."/>
            <person name="Glass J.I."/>
            <person name="Rusch D."/>
            <person name="Podicherti R."/>
            <person name="Tsui H.-C.T."/>
            <person name="Winkler M.E."/>
        </authorList>
    </citation>
    <scope>NUCLEOTIDE SEQUENCE [LARGE SCALE GENOMIC DNA]</scope>
    <source>
        <strain evidence="3 4">C305</strain>
    </source>
</reference>
<dbReference type="InterPro" id="IPR011990">
    <property type="entry name" value="TPR-like_helical_dom_sf"/>
</dbReference>
<dbReference type="RefSeq" id="WP_109358113.1">
    <property type="nucleotide sequence ID" value="NZ_QFRJ01000001.1"/>
</dbReference>
<protein>
    <submittedName>
        <fullName evidence="3">Uncharacterized protein</fullName>
    </submittedName>
</protein>
<organism evidence="3 4">
    <name type="scientific">Brumimicrobium oceani</name>
    <dbReference type="NCBI Taxonomy" id="2100725"/>
    <lineage>
        <taxon>Bacteria</taxon>
        <taxon>Pseudomonadati</taxon>
        <taxon>Bacteroidota</taxon>
        <taxon>Flavobacteriia</taxon>
        <taxon>Flavobacteriales</taxon>
        <taxon>Crocinitomicaceae</taxon>
        <taxon>Brumimicrobium</taxon>
    </lineage>
</organism>
<comment type="caution">
    <text evidence="3">The sequence shown here is derived from an EMBL/GenBank/DDBJ whole genome shotgun (WGS) entry which is preliminary data.</text>
</comment>
<keyword evidence="2" id="KW-0812">Transmembrane</keyword>
<proteinExistence type="predicted"/>
<keyword evidence="2" id="KW-1133">Transmembrane helix</keyword>
<gene>
    <name evidence="3" type="ORF">DIT68_01890</name>
</gene>
<feature type="repeat" description="TPR" evidence="1">
    <location>
        <begin position="124"/>
        <end position="157"/>
    </location>
</feature>
<accession>A0A2U2XGX1</accession>
<dbReference type="Proteomes" id="UP000245370">
    <property type="component" value="Unassembled WGS sequence"/>
</dbReference>
<dbReference type="Pfam" id="PF13181">
    <property type="entry name" value="TPR_8"/>
    <property type="match status" value="2"/>
</dbReference>
<dbReference type="Gene3D" id="1.25.40.10">
    <property type="entry name" value="Tetratricopeptide repeat domain"/>
    <property type="match status" value="2"/>
</dbReference>
<dbReference type="SUPFAM" id="SSF48452">
    <property type="entry name" value="TPR-like"/>
    <property type="match status" value="1"/>
</dbReference>